<name>A0A6V7IDI9_9HYME</name>
<gene>
    <name evidence="2" type="ORF">BBRV_LOCUS22307</name>
</gene>
<sequence length="578" mass="66227">MDKNVRLRHDNLSKSNKKSLGFKQIIPGRYPSAAFIKVLPRVLESPKSRNVHLRQGIPDARCEYMILKDVCGMSRKENIPFQMTCNNVRITEDLWAEYGVELEQGIPDPYRFEGIIQCEECYRRIERIDEESGERASAEESLTSPGVNRKKGKSKKKGISDEELGERGKKSKKELKIPGNQDFEDKLGKMEPKPIKRACYSQKLYPLLNTNARSPQQSRISRMVKGIVQKCKNRMKSMSSSPSDYFDVNFVCHRCKCRYFRICAITRCSKPEKILRTIPPDSSEDSQENFSPNVSREPSERKIQRNLSKHSKANNESPGRDKNREKSKDKGDKKTDKKTHRKTKKNVGASRENYVESANDVTLEDSFSLANSNSSTSNSVGKKIERNSLPPREISRSSSRASSERLKKYIYDVFPQKFEDHPAKNHFDTKTEGFVIEDVKNFNDNSEDLSLRSKSSETDEHNRPLRLEEIFDDEDSSENKRAEVLTRHDPQFFNKNQQFVVQGVLPQGNKEITYVPAFVNCAGKFGFVDGNQIDDSGNMEILYRGYLVGALDEITNLNEITDDLIIESFREHVSLDGK</sequence>
<proteinExistence type="predicted"/>
<feature type="region of interest" description="Disordered" evidence="1">
    <location>
        <begin position="132"/>
        <end position="187"/>
    </location>
</feature>
<dbReference type="EMBL" id="CADCXW020000003">
    <property type="protein sequence ID" value="CAD1537719.1"/>
    <property type="molecule type" value="Genomic_DNA"/>
</dbReference>
<feature type="region of interest" description="Disordered" evidence="1">
    <location>
        <begin position="369"/>
        <end position="402"/>
    </location>
</feature>
<feature type="region of interest" description="Disordered" evidence="1">
    <location>
        <begin position="275"/>
        <end position="356"/>
    </location>
</feature>
<feature type="compositionally biased region" description="Basic residues" evidence="1">
    <location>
        <begin position="148"/>
        <end position="157"/>
    </location>
</feature>
<reference evidence="2" key="1">
    <citation type="submission" date="2020-07" db="EMBL/GenBank/DDBJ databases">
        <authorList>
            <person name="Ferguson B K."/>
        </authorList>
    </citation>
    <scope>NUCLEOTIDE SEQUENCE</scope>
    <source>
        <strain evidence="2">L06</strain>
    </source>
</reference>
<protein>
    <submittedName>
        <fullName evidence="2">Uncharacterized protein</fullName>
    </submittedName>
</protein>
<evidence type="ECO:0000256" key="1">
    <source>
        <dbReference type="SAM" id="MobiDB-lite"/>
    </source>
</evidence>
<feature type="compositionally biased region" description="Low complexity" evidence="1">
    <location>
        <begin position="369"/>
        <end position="379"/>
    </location>
</feature>
<feature type="compositionally biased region" description="Basic and acidic residues" evidence="1">
    <location>
        <begin position="318"/>
        <end position="335"/>
    </location>
</feature>
<dbReference type="AlphaFoldDB" id="A0A6V7IDI9"/>
<organism evidence="2">
    <name type="scientific">Bracon brevicornis</name>
    <dbReference type="NCBI Taxonomy" id="1563983"/>
    <lineage>
        <taxon>Eukaryota</taxon>
        <taxon>Metazoa</taxon>
        <taxon>Ecdysozoa</taxon>
        <taxon>Arthropoda</taxon>
        <taxon>Hexapoda</taxon>
        <taxon>Insecta</taxon>
        <taxon>Pterygota</taxon>
        <taxon>Neoptera</taxon>
        <taxon>Endopterygota</taxon>
        <taxon>Hymenoptera</taxon>
        <taxon>Apocrita</taxon>
        <taxon>Ichneumonoidea</taxon>
        <taxon>Braconidae</taxon>
        <taxon>Braconinae</taxon>
        <taxon>Bracon</taxon>
    </lineage>
</organism>
<feature type="compositionally biased region" description="Basic residues" evidence="1">
    <location>
        <begin position="336"/>
        <end position="345"/>
    </location>
</feature>
<accession>A0A6V7IDI9</accession>
<feature type="compositionally biased region" description="Low complexity" evidence="1">
    <location>
        <begin position="388"/>
        <end position="401"/>
    </location>
</feature>
<evidence type="ECO:0000313" key="2">
    <source>
        <dbReference type="EMBL" id="CAD1537719.1"/>
    </source>
</evidence>